<sequence length="301" mass="32591">MTQNMKYVRTYATSPAITPPPLTSSPPPSQPDAVGRCGWIDVRSRAWRGKLIGLEKEVPSVKDLESTKKKKKRENGNTTCPTAAHAAAPMSEGETRIEKEETTVWNGANTCENRQSYQAPRPPRPRAGEGLSFAFRHISLACPAVPPAHTVSGFPHATRTHPDFRIGVEVMGARVLRVASKPYFPSYWCRTCTSANTRWYRLPGAADAHGKGMREGMNLRAGGAAMEGVGTDEPRTSTAPRMRYEAGAHPVLPSTATSTQPGSRGKDGVEQGRGQDVGRYKTAEELPLTRTTLGIIGRLGA</sequence>
<feature type="region of interest" description="Disordered" evidence="1">
    <location>
        <begin position="246"/>
        <end position="283"/>
    </location>
</feature>
<gene>
    <name evidence="2" type="ORF">B0H16DRAFT_1706758</name>
</gene>
<dbReference type="Proteomes" id="UP001215598">
    <property type="component" value="Unassembled WGS sequence"/>
</dbReference>
<accession>A0AAD7DNF3</accession>
<feature type="compositionally biased region" description="Pro residues" evidence="1">
    <location>
        <begin position="17"/>
        <end position="30"/>
    </location>
</feature>
<proteinExistence type="predicted"/>
<protein>
    <submittedName>
        <fullName evidence="2">Uncharacterized protein</fullName>
    </submittedName>
</protein>
<evidence type="ECO:0000313" key="3">
    <source>
        <dbReference type="Proteomes" id="UP001215598"/>
    </source>
</evidence>
<keyword evidence="3" id="KW-1185">Reference proteome</keyword>
<name>A0AAD7DNF3_9AGAR</name>
<dbReference type="AlphaFoldDB" id="A0AAD7DNF3"/>
<organism evidence="2 3">
    <name type="scientific">Mycena metata</name>
    <dbReference type="NCBI Taxonomy" id="1033252"/>
    <lineage>
        <taxon>Eukaryota</taxon>
        <taxon>Fungi</taxon>
        <taxon>Dikarya</taxon>
        <taxon>Basidiomycota</taxon>
        <taxon>Agaricomycotina</taxon>
        <taxon>Agaricomycetes</taxon>
        <taxon>Agaricomycetidae</taxon>
        <taxon>Agaricales</taxon>
        <taxon>Marasmiineae</taxon>
        <taxon>Mycenaceae</taxon>
        <taxon>Mycena</taxon>
    </lineage>
</organism>
<feature type="region of interest" description="Disordered" evidence="1">
    <location>
        <begin position="1"/>
        <end position="36"/>
    </location>
</feature>
<evidence type="ECO:0000313" key="2">
    <source>
        <dbReference type="EMBL" id="KAJ7694722.1"/>
    </source>
</evidence>
<comment type="caution">
    <text evidence="2">The sequence shown here is derived from an EMBL/GenBank/DDBJ whole genome shotgun (WGS) entry which is preliminary data.</text>
</comment>
<evidence type="ECO:0000256" key="1">
    <source>
        <dbReference type="SAM" id="MobiDB-lite"/>
    </source>
</evidence>
<dbReference type="EMBL" id="JARKIB010000680">
    <property type="protein sequence ID" value="KAJ7694722.1"/>
    <property type="molecule type" value="Genomic_DNA"/>
</dbReference>
<feature type="region of interest" description="Disordered" evidence="1">
    <location>
        <begin position="63"/>
        <end position="96"/>
    </location>
</feature>
<reference evidence="2" key="1">
    <citation type="submission" date="2023-03" db="EMBL/GenBank/DDBJ databases">
        <title>Massive genome expansion in bonnet fungi (Mycena s.s.) driven by repeated elements and novel gene families across ecological guilds.</title>
        <authorList>
            <consortium name="Lawrence Berkeley National Laboratory"/>
            <person name="Harder C.B."/>
            <person name="Miyauchi S."/>
            <person name="Viragh M."/>
            <person name="Kuo A."/>
            <person name="Thoen E."/>
            <person name="Andreopoulos B."/>
            <person name="Lu D."/>
            <person name="Skrede I."/>
            <person name="Drula E."/>
            <person name="Henrissat B."/>
            <person name="Morin E."/>
            <person name="Kohler A."/>
            <person name="Barry K."/>
            <person name="LaButti K."/>
            <person name="Morin E."/>
            <person name="Salamov A."/>
            <person name="Lipzen A."/>
            <person name="Mereny Z."/>
            <person name="Hegedus B."/>
            <person name="Baldrian P."/>
            <person name="Stursova M."/>
            <person name="Weitz H."/>
            <person name="Taylor A."/>
            <person name="Grigoriev I.V."/>
            <person name="Nagy L.G."/>
            <person name="Martin F."/>
            <person name="Kauserud H."/>
        </authorList>
    </citation>
    <scope>NUCLEOTIDE SEQUENCE</scope>
    <source>
        <strain evidence="2">CBHHK182m</strain>
    </source>
</reference>